<dbReference type="RefSeq" id="WP_058795003.1">
    <property type="nucleotide sequence ID" value="NZ_CP013611.1"/>
</dbReference>
<organism evidence="5 6">
    <name type="scientific">Pseudoalteromonas rubra</name>
    <dbReference type="NCBI Taxonomy" id="43658"/>
    <lineage>
        <taxon>Bacteria</taxon>
        <taxon>Pseudomonadati</taxon>
        <taxon>Pseudomonadota</taxon>
        <taxon>Gammaproteobacteria</taxon>
        <taxon>Alteromonadales</taxon>
        <taxon>Pseudoalteromonadaceae</taxon>
        <taxon>Pseudoalteromonas</taxon>
    </lineage>
</organism>
<evidence type="ECO:0000256" key="1">
    <source>
        <dbReference type="ARBA" id="ARBA00007198"/>
    </source>
</evidence>
<evidence type="ECO:0000256" key="3">
    <source>
        <dbReference type="PROSITE-ProRule" id="PRU01282"/>
    </source>
</evidence>
<reference evidence="5 6" key="1">
    <citation type="submission" date="2015-12" db="EMBL/GenBank/DDBJ databases">
        <title>Complete genome sequence of Pseudoalteromonas rubra SCSIO 6842, harboring a conjugative plasmid.</title>
        <authorList>
            <person name="Li B."/>
            <person name="Wang X."/>
        </authorList>
    </citation>
    <scope>NUCLEOTIDE SEQUENCE [LARGE SCALE GENOMIC DNA]</scope>
    <source>
        <strain evidence="5 6">SCSIO 6842</strain>
    </source>
</reference>
<proteinExistence type="inferred from homology"/>
<keyword evidence="2 4" id="KW-0560">Oxidoreductase</keyword>
<accession>A0A0U3GEI5</accession>
<gene>
    <name evidence="5" type="ORF">AT705_00280</name>
</gene>
<evidence type="ECO:0000256" key="4">
    <source>
        <dbReference type="RuleBase" id="RU362029"/>
    </source>
</evidence>
<name>A0A0U3GEI5_9GAMM</name>
<dbReference type="Pfam" id="PF03960">
    <property type="entry name" value="ArsC"/>
    <property type="match status" value="1"/>
</dbReference>
<dbReference type="NCBIfam" id="TIGR00014">
    <property type="entry name" value="arsC"/>
    <property type="match status" value="1"/>
</dbReference>
<dbReference type="CDD" id="cd03034">
    <property type="entry name" value="ArsC_ArsC"/>
    <property type="match status" value="1"/>
</dbReference>
<dbReference type="InterPro" id="IPR006660">
    <property type="entry name" value="Arsenate_reductase-like"/>
</dbReference>
<dbReference type="InterPro" id="IPR036249">
    <property type="entry name" value="Thioredoxin-like_sf"/>
</dbReference>
<dbReference type="AlphaFoldDB" id="A0A0U3GEI5"/>
<evidence type="ECO:0000313" key="5">
    <source>
        <dbReference type="EMBL" id="ALU41499.1"/>
    </source>
</evidence>
<dbReference type="InterPro" id="IPR006659">
    <property type="entry name" value="Arsenate_reductase"/>
</dbReference>
<dbReference type="EC" id="1.20.4.1" evidence="4"/>
<dbReference type="Proteomes" id="UP000069015">
    <property type="component" value="Chromosome 1"/>
</dbReference>
<dbReference type="Gene3D" id="3.40.30.10">
    <property type="entry name" value="Glutaredoxin"/>
    <property type="match status" value="1"/>
</dbReference>
<dbReference type="PANTHER" id="PTHR30041:SF4">
    <property type="entry name" value="ARSENATE REDUCTASE"/>
    <property type="match status" value="1"/>
</dbReference>
<dbReference type="EMBL" id="CP013611">
    <property type="protein sequence ID" value="ALU41499.1"/>
    <property type="molecule type" value="Genomic_DNA"/>
</dbReference>
<dbReference type="GO" id="GO:0008794">
    <property type="term" value="F:arsenate reductase (glutaredoxin) activity"/>
    <property type="evidence" value="ECO:0007669"/>
    <property type="project" value="UniProtKB-UniRule"/>
</dbReference>
<comment type="catalytic activity">
    <reaction evidence="4">
        <text>[glutaredoxin]-dithiol + arsenate + glutathione + H(+) = glutathionyl-S-S-[glutaredoxin] + arsenite + H2O</text>
        <dbReference type="Rhea" id="RHEA:22016"/>
        <dbReference type="Rhea" id="RHEA-COMP:10729"/>
        <dbReference type="Rhea" id="RHEA-COMP:17668"/>
        <dbReference type="ChEBI" id="CHEBI:15377"/>
        <dbReference type="ChEBI" id="CHEBI:15378"/>
        <dbReference type="ChEBI" id="CHEBI:29242"/>
        <dbReference type="ChEBI" id="CHEBI:29950"/>
        <dbReference type="ChEBI" id="CHEBI:48597"/>
        <dbReference type="ChEBI" id="CHEBI:57925"/>
        <dbReference type="ChEBI" id="CHEBI:146199"/>
        <dbReference type="EC" id="1.20.4.1"/>
    </reaction>
</comment>
<evidence type="ECO:0000313" key="6">
    <source>
        <dbReference type="Proteomes" id="UP000069015"/>
    </source>
</evidence>
<protein>
    <recommendedName>
        <fullName evidence="4">Arsenate reductase</fullName>
        <ecNumber evidence="4">1.20.4.1</ecNumber>
    </recommendedName>
</protein>
<comment type="similarity">
    <text evidence="1 3 4">Belongs to the ArsC family.</text>
</comment>
<sequence length="115" mass="12874">MSVTIYHNPRCSKSRETLALLESRDIQPDVVEYLKTPIDADTLSGLLQKLGFTSAHQLVRSKETLYKELSLSKDSDEAELRQAMLENPKLIERPIVVKGDKAAIGRPPESVLDIL</sequence>
<dbReference type="SUPFAM" id="SSF52833">
    <property type="entry name" value="Thioredoxin-like"/>
    <property type="match status" value="1"/>
</dbReference>
<dbReference type="KEGG" id="prr:AT705_00280"/>
<dbReference type="PANTHER" id="PTHR30041">
    <property type="entry name" value="ARSENATE REDUCTASE"/>
    <property type="match status" value="1"/>
</dbReference>
<evidence type="ECO:0000256" key="2">
    <source>
        <dbReference type="ARBA" id="ARBA00023002"/>
    </source>
</evidence>
<dbReference type="PROSITE" id="PS51353">
    <property type="entry name" value="ARSC"/>
    <property type="match status" value="1"/>
</dbReference>